<dbReference type="InterPro" id="IPR012349">
    <property type="entry name" value="Split_barrel_FMN-bd"/>
</dbReference>
<dbReference type="Proteomes" id="UP000010482">
    <property type="component" value="Chromosome"/>
</dbReference>
<accession>K9YQ35</accession>
<dbReference type="RefSeq" id="WP_015228054.1">
    <property type="nucleotide sequence ID" value="NC_019780.1"/>
</dbReference>
<evidence type="ECO:0000313" key="2">
    <source>
        <dbReference type="EMBL" id="AFZ49041.1"/>
    </source>
</evidence>
<dbReference type="NCBIfam" id="TIGR04026">
    <property type="entry name" value="PPOX_FMN_cyano"/>
    <property type="match status" value="1"/>
</dbReference>
<dbReference type="SUPFAM" id="SSF50475">
    <property type="entry name" value="FMN-binding split barrel"/>
    <property type="match status" value="1"/>
</dbReference>
<dbReference type="InterPro" id="IPR024624">
    <property type="entry name" value="Pyridox_Oxase_Alr4036_FMN-bd"/>
</dbReference>
<dbReference type="AlphaFoldDB" id="K9YQ35"/>
<name>K9YQ35_DACS8</name>
<dbReference type="PANTHER" id="PTHR28243">
    <property type="entry name" value="AGL049CP"/>
    <property type="match status" value="1"/>
</dbReference>
<protein>
    <submittedName>
        <fullName evidence="2">PPOX class probable FMN-dependent enzyme, alr4036 family</fullName>
    </submittedName>
</protein>
<dbReference type="GO" id="GO:0010181">
    <property type="term" value="F:FMN binding"/>
    <property type="evidence" value="ECO:0007669"/>
    <property type="project" value="InterPro"/>
</dbReference>
<organism evidence="2 3">
    <name type="scientific">Dactylococcopsis salina (strain PCC 8305)</name>
    <name type="common">Myxobactron salinum</name>
    <dbReference type="NCBI Taxonomy" id="13035"/>
    <lineage>
        <taxon>Bacteria</taxon>
        <taxon>Bacillati</taxon>
        <taxon>Cyanobacteriota</taxon>
        <taxon>Cyanophyceae</taxon>
        <taxon>Nodosilineales</taxon>
        <taxon>Cymatolegaceae</taxon>
        <taxon>Dactylococcopsis</taxon>
    </lineage>
</organism>
<dbReference type="Gene3D" id="2.30.110.10">
    <property type="entry name" value="Electron Transport, Fmn-binding Protein, Chain A"/>
    <property type="match status" value="1"/>
</dbReference>
<evidence type="ECO:0000313" key="3">
    <source>
        <dbReference type="Proteomes" id="UP000010482"/>
    </source>
</evidence>
<sequence length="188" mass="21861">MSLAPWRSTIARSLHINRSHPDSRFFQLATITPNGEPANRTVVFRGFRDRSNELQIISDARSEKNAHLQQQPQGEICWYFTKSREQFRFSGSLTVINSENTALASLREKIWEQLSDQSRLLFFFPHPKAKRTTDAFPETPLDDIPETFTVLLFNPKKVDYLTLKGNPQNRYLYVLDDDQNWSVTEVNP</sequence>
<dbReference type="InterPro" id="IPR024015">
    <property type="entry name" value="Pyridox_Oxase_FMN-dep_Alr4036"/>
</dbReference>
<keyword evidence="3" id="KW-1185">Reference proteome</keyword>
<dbReference type="OrthoDB" id="5736591at2"/>
<dbReference type="eggNOG" id="COG5135">
    <property type="taxonomic scope" value="Bacteria"/>
</dbReference>
<dbReference type="HOGENOM" id="CLU_058669_1_2_3"/>
<dbReference type="KEGG" id="dsl:Dacsa_0233"/>
<reference evidence="2" key="1">
    <citation type="submission" date="2012-04" db="EMBL/GenBank/DDBJ databases">
        <title>Finished genome of Dactylococcopsis salina PCC 8305.</title>
        <authorList>
            <consortium name="US DOE Joint Genome Institute"/>
            <person name="Gugger M."/>
            <person name="Coursin T."/>
            <person name="Rippka R."/>
            <person name="Tandeau De Marsac N."/>
            <person name="Huntemann M."/>
            <person name="Wei C.-L."/>
            <person name="Han J."/>
            <person name="Detter J.C."/>
            <person name="Han C."/>
            <person name="Tapia R."/>
            <person name="Daligault H."/>
            <person name="Chen A."/>
            <person name="Krypides N."/>
            <person name="Mavromatis K."/>
            <person name="Markowitz V."/>
            <person name="Szeto E."/>
            <person name="Ivanova N."/>
            <person name="Ovchinnikova G."/>
            <person name="Pagani I."/>
            <person name="Pati A."/>
            <person name="Goodwin L."/>
            <person name="Peters L."/>
            <person name="Pitluck S."/>
            <person name="Woyke T."/>
            <person name="Kerfeld C."/>
        </authorList>
    </citation>
    <scope>NUCLEOTIDE SEQUENCE [LARGE SCALE GENOMIC DNA]</scope>
    <source>
        <strain evidence="2">PCC 8305</strain>
    </source>
</reference>
<proteinExistence type="predicted"/>
<evidence type="ECO:0000259" key="1">
    <source>
        <dbReference type="Pfam" id="PF12766"/>
    </source>
</evidence>
<dbReference type="EMBL" id="CP003944">
    <property type="protein sequence ID" value="AFZ49041.1"/>
    <property type="molecule type" value="Genomic_DNA"/>
</dbReference>
<gene>
    <name evidence="2" type="ORF">Dacsa_0233</name>
</gene>
<dbReference type="PANTHER" id="PTHR28243:SF1">
    <property type="entry name" value="PYRIDOXAMINE 5'-PHOSPHATE OXIDASE ALR4036 FAMILY FMN-BINDING DOMAIN-CONTAINING PROTEIN"/>
    <property type="match status" value="1"/>
</dbReference>
<dbReference type="PATRIC" id="fig|13035.3.peg.270"/>
<dbReference type="Pfam" id="PF12766">
    <property type="entry name" value="Pyridox_oxase_2"/>
    <property type="match status" value="1"/>
</dbReference>
<feature type="domain" description="Pyridoxamine 5'-phosphate oxidase Alr4036 family FMN-binding" evidence="1">
    <location>
        <begin position="4"/>
        <end position="96"/>
    </location>
</feature>
<dbReference type="STRING" id="13035.Dacsa_0233"/>